<gene>
    <name evidence="1" type="ORF">S01H1_77597</name>
</gene>
<comment type="caution">
    <text evidence="1">The sequence shown here is derived from an EMBL/GenBank/DDBJ whole genome shotgun (WGS) entry which is preliminary data.</text>
</comment>
<evidence type="ECO:0000313" key="1">
    <source>
        <dbReference type="EMBL" id="GAG51885.1"/>
    </source>
</evidence>
<accession>X0Y7X4</accession>
<sequence length="41" mass="4757">AVSETSGTVRIFQNGEVILRIEPFRRAMKWKDFEYEPPSGD</sequence>
<protein>
    <submittedName>
        <fullName evidence="1">Uncharacterized protein</fullName>
    </submittedName>
</protein>
<dbReference type="AlphaFoldDB" id="X0Y7X4"/>
<feature type="non-terminal residue" evidence="1">
    <location>
        <position position="1"/>
    </location>
</feature>
<proteinExistence type="predicted"/>
<dbReference type="EMBL" id="BARS01052163">
    <property type="protein sequence ID" value="GAG51885.1"/>
    <property type="molecule type" value="Genomic_DNA"/>
</dbReference>
<organism evidence="1">
    <name type="scientific">marine sediment metagenome</name>
    <dbReference type="NCBI Taxonomy" id="412755"/>
    <lineage>
        <taxon>unclassified sequences</taxon>
        <taxon>metagenomes</taxon>
        <taxon>ecological metagenomes</taxon>
    </lineage>
</organism>
<name>X0Y7X4_9ZZZZ</name>
<reference evidence="1" key="1">
    <citation type="journal article" date="2014" name="Front. Microbiol.">
        <title>High frequency of phylogenetically diverse reductive dehalogenase-homologous genes in deep subseafloor sedimentary metagenomes.</title>
        <authorList>
            <person name="Kawai M."/>
            <person name="Futagami T."/>
            <person name="Toyoda A."/>
            <person name="Takaki Y."/>
            <person name="Nishi S."/>
            <person name="Hori S."/>
            <person name="Arai W."/>
            <person name="Tsubouchi T."/>
            <person name="Morono Y."/>
            <person name="Uchiyama I."/>
            <person name="Ito T."/>
            <person name="Fujiyama A."/>
            <person name="Inagaki F."/>
            <person name="Takami H."/>
        </authorList>
    </citation>
    <scope>NUCLEOTIDE SEQUENCE</scope>
    <source>
        <strain evidence="1">Expedition CK06-06</strain>
    </source>
</reference>